<evidence type="ECO:0000313" key="4">
    <source>
        <dbReference type="EMBL" id="TDT72024.1"/>
    </source>
</evidence>
<dbReference type="SUPFAM" id="SSF46689">
    <property type="entry name" value="Homeodomain-like"/>
    <property type="match status" value="1"/>
</dbReference>
<evidence type="ECO:0000313" key="5">
    <source>
        <dbReference type="Proteomes" id="UP000294678"/>
    </source>
</evidence>
<evidence type="ECO:0000259" key="3">
    <source>
        <dbReference type="PROSITE" id="PS50977"/>
    </source>
</evidence>
<dbReference type="RefSeq" id="WP_134112611.1">
    <property type="nucleotide sequence ID" value="NZ_SOBG01000002.1"/>
</dbReference>
<dbReference type="GO" id="GO:0003677">
    <property type="term" value="F:DNA binding"/>
    <property type="evidence" value="ECO:0007669"/>
    <property type="project" value="UniProtKB-UniRule"/>
</dbReference>
<dbReference type="Pfam" id="PF00440">
    <property type="entry name" value="TetR_N"/>
    <property type="match status" value="1"/>
</dbReference>
<protein>
    <submittedName>
        <fullName evidence="4">TetR family transcriptional regulator</fullName>
    </submittedName>
</protein>
<dbReference type="PRINTS" id="PR00455">
    <property type="entry name" value="HTHTETR"/>
</dbReference>
<proteinExistence type="predicted"/>
<name>A0AA46E017_9FUSO</name>
<dbReference type="EMBL" id="SOBG01000002">
    <property type="protein sequence ID" value="TDT72024.1"/>
    <property type="molecule type" value="Genomic_DNA"/>
</dbReference>
<gene>
    <name evidence="4" type="ORF">EV215_0720</name>
</gene>
<dbReference type="InterPro" id="IPR009057">
    <property type="entry name" value="Homeodomain-like_sf"/>
</dbReference>
<dbReference type="PANTHER" id="PTHR43479">
    <property type="entry name" value="ACREF/ENVCD OPERON REPRESSOR-RELATED"/>
    <property type="match status" value="1"/>
</dbReference>
<feature type="DNA-binding region" description="H-T-H motif" evidence="2">
    <location>
        <begin position="24"/>
        <end position="43"/>
    </location>
</feature>
<accession>A0AA46E017</accession>
<keyword evidence="5" id="KW-1185">Reference proteome</keyword>
<dbReference type="InterPro" id="IPR001647">
    <property type="entry name" value="HTH_TetR"/>
</dbReference>
<dbReference type="InterPro" id="IPR050624">
    <property type="entry name" value="HTH-type_Tx_Regulator"/>
</dbReference>
<sequence length="189" mass="21985">MSKKEELIESALNLFASKGYDNVGVQKIVESVGVQKPTLYYYFKSKEGLLDAILTEKFLPFLNELKKINYNGDIVLTLENIIFKYFDFAKQNSNFYRIILNLTFAPENSQAYNLTAEYLKKEYLILENIFLEAEKQHGNMKGKSKMFSYSFLGIINSAITYYFHTKNKQELNIINAQILCKQFMHGIFS</sequence>
<feature type="domain" description="HTH tetR-type" evidence="3">
    <location>
        <begin position="1"/>
        <end position="61"/>
    </location>
</feature>
<evidence type="ECO:0000256" key="1">
    <source>
        <dbReference type="ARBA" id="ARBA00023125"/>
    </source>
</evidence>
<dbReference type="AlphaFoldDB" id="A0AA46E017"/>
<keyword evidence="1 2" id="KW-0238">DNA-binding</keyword>
<dbReference type="PROSITE" id="PS50977">
    <property type="entry name" value="HTH_TETR_2"/>
    <property type="match status" value="1"/>
</dbReference>
<dbReference type="Gene3D" id="1.10.357.10">
    <property type="entry name" value="Tetracycline Repressor, domain 2"/>
    <property type="match status" value="1"/>
</dbReference>
<comment type="caution">
    <text evidence="4">The sequence shown here is derived from an EMBL/GenBank/DDBJ whole genome shotgun (WGS) entry which is preliminary data.</text>
</comment>
<dbReference type="Proteomes" id="UP000294678">
    <property type="component" value="Unassembled WGS sequence"/>
</dbReference>
<organism evidence="4 5">
    <name type="scientific">Hypnocyclicus thermotrophus</name>
    <dbReference type="NCBI Taxonomy" id="1627895"/>
    <lineage>
        <taxon>Bacteria</taxon>
        <taxon>Fusobacteriati</taxon>
        <taxon>Fusobacteriota</taxon>
        <taxon>Fusobacteriia</taxon>
        <taxon>Fusobacteriales</taxon>
        <taxon>Fusobacteriaceae</taxon>
        <taxon>Hypnocyclicus</taxon>
    </lineage>
</organism>
<evidence type="ECO:0000256" key="2">
    <source>
        <dbReference type="PROSITE-ProRule" id="PRU00335"/>
    </source>
</evidence>
<reference evidence="4 5" key="1">
    <citation type="submission" date="2019-03" db="EMBL/GenBank/DDBJ databases">
        <title>Genomic Encyclopedia of Type Strains, Phase IV (KMG-IV): sequencing the most valuable type-strain genomes for metagenomic binning, comparative biology and taxonomic classification.</title>
        <authorList>
            <person name="Goeker M."/>
        </authorList>
    </citation>
    <scope>NUCLEOTIDE SEQUENCE [LARGE SCALE GENOMIC DNA]</scope>
    <source>
        <strain evidence="4 5">DSM 100055</strain>
    </source>
</reference>
<dbReference type="PANTHER" id="PTHR43479:SF11">
    <property type="entry name" value="ACREF_ENVCD OPERON REPRESSOR-RELATED"/>
    <property type="match status" value="1"/>
</dbReference>